<gene>
    <name evidence="1" type="ORF">L1987_73511</name>
</gene>
<reference evidence="1 2" key="2">
    <citation type="journal article" date="2022" name="Mol. Ecol. Resour.">
        <title>The genomes of chicory, endive, great burdock and yacon provide insights into Asteraceae paleo-polyploidization history and plant inulin production.</title>
        <authorList>
            <person name="Fan W."/>
            <person name="Wang S."/>
            <person name="Wang H."/>
            <person name="Wang A."/>
            <person name="Jiang F."/>
            <person name="Liu H."/>
            <person name="Zhao H."/>
            <person name="Xu D."/>
            <person name="Zhang Y."/>
        </authorList>
    </citation>
    <scope>NUCLEOTIDE SEQUENCE [LARGE SCALE GENOMIC DNA]</scope>
    <source>
        <strain evidence="2">cv. Yunnan</strain>
        <tissue evidence="1">Leaves</tissue>
    </source>
</reference>
<name>A0ACB9A1L8_9ASTR</name>
<comment type="caution">
    <text evidence="1">The sequence shown here is derived from an EMBL/GenBank/DDBJ whole genome shotgun (WGS) entry which is preliminary data.</text>
</comment>
<dbReference type="EMBL" id="CM042042">
    <property type="protein sequence ID" value="KAI3703436.1"/>
    <property type="molecule type" value="Genomic_DNA"/>
</dbReference>
<reference evidence="2" key="1">
    <citation type="journal article" date="2022" name="Mol. Ecol. Resour.">
        <title>The genomes of chicory, endive, great burdock and yacon provide insights into Asteraceae palaeo-polyploidization history and plant inulin production.</title>
        <authorList>
            <person name="Fan W."/>
            <person name="Wang S."/>
            <person name="Wang H."/>
            <person name="Wang A."/>
            <person name="Jiang F."/>
            <person name="Liu H."/>
            <person name="Zhao H."/>
            <person name="Xu D."/>
            <person name="Zhang Y."/>
        </authorList>
    </citation>
    <scope>NUCLEOTIDE SEQUENCE [LARGE SCALE GENOMIC DNA]</scope>
    <source>
        <strain evidence="2">cv. Yunnan</strain>
    </source>
</reference>
<dbReference type="Proteomes" id="UP001056120">
    <property type="component" value="Linkage Group LG25"/>
</dbReference>
<protein>
    <submittedName>
        <fullName evidence="1">Uncharacterized protein</fullName>
    </submittedName>
</protein>
<sequence length="629" mass="68591">MEGERGPCVGNESGTTKPKIIRFSTPNCTFDQTKPPEKPPRASETLSGLEERRRSRACLHHFIDQSLSSGVNGSTTTFPDTTGRAFTTAFSSQLGSSAADMNQNDGIGLRSINGNFNIPSMPGAYTSRNSGLNGPLNGVQTPTGSISNGRYAVNNLPAALSQHSAVSSLGLSGITNNGGIGQSLGNREQVISSMAMGNLVNGGNIGRSLSSGGLNMPGVASRLNLTAPQMVSLLGNSYSGAGGPLSQNQFQAGNNHLSSMALLSELNRDHSFDMNDFPQLSGHLSSAGGSQRQLGGLTRRQSVGFMQQNQEFSIQNEDFPALPGYKGGNEFPVNIHQKEQLRDNAASMMQSQQHLPVGRSTVFSLGGYPSNQQQQHAPVNGGGSYLPTNTQDLHFHGSEARNSGMLATGSRPLNLSNTVSGGGSYDQLMQQYQHFQKQSQIRLASPFRDQDLKSTQLSQSAADRFGLLGLLNVIRMNNPDLTPLALGIDLMTLGLNLNSPDNLYKKFSSPWSDESAKGEPHYSIPECFNTKQPSPLNQDSFSRFSPETLFYIFYSMPKDEAQLFAANELHNRGWFYHRELRLWFSRAPNMELLVKTSTYERGCYYCFDPNTWETIRKDNFVVQYEMVED</sequence>
<keyword evidence="2" id="KW-1185">Reference proteome</keyword>
<accession>A0ACB9A1L8</accession>
<evidence type="ECO:0000313" key="1">
    <source>
        <dbReference type="EMBL" id="KAI3703436.1"/>
    </source>
</evidence>
<evidence type="ECO:0000313" key="2">
    <source>
        <dbReference type="Proteomes" id="UP001056120"/>
    </source>
</evidence>
<organism evidence="1 2">
    <name type="scientific">Smallanthus sonchifolius</name>
    <dbReference type="NCBI Taxonomy" id="185202"/>
    <lineage>
        <taxon>Eukaryota</taxon>
        <taxon>Viridiplantae</taxon>
        <taxon>Streptophyta</taxon>
        <taxon>Embryophyta</taxon>
        <taxon>Tracheophyta</taxon>
        <taxon>Spermatophyta</taxon>
        <taxon>Magnoliopsida</taxon>
        <taxon>eudicotyledons</taxon>
        <taxon>Gunneridae</taxon>
        <taxon>Pentapetalae</taxon>
        <taxon>asterids</taxon>
        <taxon>campanulids</taxon>
        <taxon>Asterales</taxon>
        <taxon>Asteraceae</taxon>
        <taxon>Asteroideae</taxon>
        <taxon>Heliantheae alliance</taxon>
        <taxon>Millerieae</taxon>
        <taxon>Smallanthus</taxon>
    </lineage>
</organism>
<proteinExistence type="predicted"/>